<feature type="region of interest" description="Disordered" evidence="1">
    <location>
        <begin position="588"/>
        <end position="619"/>
    </location>
</feature>
<keyword evidence="3" id="KW-0732">Signal</keyword>
<comment type="caution">
    <text evidence="4">The sequence shown here is derived from an EMBL/GenBank/DDBJ whole genome shotgun (WGS) entry which is preliminary data.</text>
</comment>
<keyword evidence="5" id="KW-1185">Reference proteome</keyword>
<protein>
    <submittedName>
        <fullName evidence="4">Uncharacterized protein</fullName>
    </submittedName>
</protein>
<keyword evidence="2" id="KW-0472">Membrane</keyword>
<feature type="compositionally biased region" description="Polar residues" evidence="1">
    <location>
        <begin position="362"/>
        <end position="382"/>
    </location>
</feature>
<feature type="compositionally biased region" description="Low complexity" evidence="1">
    <location>
        <begin position="591"/>
        <end position="619"/>
    </location>
</feature>
<reference evidence="4" key="1">
    <citation type="submission" date="2023-01" db="EMBL/GenBank/DDBJ databases">
        <title>The chitinases involved in constricting ring structure development in the nematode-trapping fungus Drechslerella dactyloides.</title>
        <authorList>
            <person name="Wang R."/>
            <person name="Zhang L."/>
            <person name="Tang P."/>
            <person name="Li S."/>
            <person name="Liang L."/>
        </authorList>
    </citation>
    <scope>NUCLEOTIDE SEQUENCE</scope>
    <source>
        <strain evidence="4">YMF1.00031</strain>
    </source>
</reference>
<feature type="compositionally biased region" description="Polar residues" evidence="1">
    <location>
        <begin position="658"/>
        <end position="669"/>
    </location>
</feature>
<evidence type="ECO:0000313" key="4">
    <source>
        <dbReference type="EMBL" id="KAJ6255827.1"/>
    </source>
</evidence>
<dbReference type="AlphaFoldDB" id="A0AAD6IPH7"/>
<evidence type="ECO:0000256" key="3">
    <source>
        <dbReference type="SAM" id="SignalP"/>
    </source>
</evidence>
<dbReference type="EMBL" id="JAQGDS010000019">
    <property type="protein sequence ID" value="KAJ6255827.1"/>
    <property type="molecule type" value="Genomic_DNA"/>
</dbReference>
<feature type="transmembrane region" description="Helical" evidence="2">
    <location>
        <begin position="983"/>
        <end position="1001"/>
    </location>
</feature>
<feature type="region of interest" description="Disordered" evidence="1">
    <location>
        <begin position="643"/>
        <end position="669"/>
    </location>
</feature>
<gene>
    <name evidence="4" type="ORF">Dda_9437</name>
</gene>
<feature type="region of interest" description="Disordered" evidence="1">
    <location>
        <begin position="97"/>
        <end position="168"/>
    </location>
</feature>
<accession>A0AAD6IPH7</accession>
<evidence type="ECO:0000313" key="5">
    <source>
        <dbReference type="Proteomes" id="UP001221413"/>
    </source>
</evidence>
<keyword evidence="2" id="KW-1133">Transmembrane helix</keyword>
<proteinExistence type="predicted"/>
<feature type="signal peptide" evidence="3">
    <location>
        <begin position="1"/>
        <end position="31"/>
    </location>
</feature>
<sequence>MMGLSLIFNTRHQPWIRLLPGILLLSHAASAAPLNVGGRGSWQNPIERREEVEGQLYDGSSMRYATLLPTPPQDQPTTTTPIVILVPSTTAAAIPVITTPSDETSTSSYAAPTSTSSAPETLTSTESTELLPGGTDVSSSTSPSTSSSFSSASSSTSTESSSSSSTIIGMPSASSYVSTSQTSIPSSEAITSESTTSSASTPAAFETTSNSETITSTSTVVLDTTTSYGSSSTLATSETNPPAYDTRTFVSETSATQTATSSSESQTTSAFSSSSSSSSSYETPISNPFDVPGFVTIPVPSTLARTTTSLAITTTSDGSSDTSSSTATVSTAVETSIAPVPTGTPAFGPGFSFIRRPGAGGDSSSSIEVTSSPAQGAASTSSLGFGNTASVATTSQAYNTPSETTSTLETSTIELPTSSVVSSASTSSSLIAFPTTTSEPATPSSTTVTETFASSSESSSPVSEVIDTSSTSADAISTATEIVTTVPAIPVATGGIPDLILPSSAPEGYAPYPTDGTTVTTSSSAEIEPITTTSNDVFPTTNGNLLPTEASPEPTSDVMTGTPGAPPDLVLPSTTSDAFVTDTLGGGGDYQTTAVSPSSSSLETTQSSSSTLQEMTSSSLAAPTPTTVFVTVVVPTAPTTTVTQTVYPSSSPSAPETLESTETAAPTNDYNTAIPTGTVGSPPDLIIPSSQAESVAPTFETETPESSTTTTTATNIASTPIPSSILTSVRSRTTILQTVTVTSTKNVVYTSYRTVIATNPSAILEPLRPTSPETIPVPTGSDILTTVFETQTATAILTAIPSPDSNSRVPEFGNIISVTLSVSYPAPLFPIPGGLDSTAIRTTIQLSSTFQRVGISTPVPSAPFTYIGSTIPYPYPTLSPDADTSPTSVAVSSQPVRTGFVIPGPIIISRQDFSASQAASTYDISNSGAAAPTTLATSTVTSNGGTPSVKPRSTYAPVAVGNVKRAPLQILEVRSSAPQLRAALGPAAFVFITVALLISLVA</sequence>
<feature type="region of interest" description="Disordered" evidence="1">
    <location>
        <begin position="355"/>
        <end position="382"/>
    </location>
</feature>
<feature type="region of interest" description="Disordered" evidence="1">
    <location>
        <begin position="255"/>
        <end position="283"/>
    </location>
</feature>
<feature type="compositionally biased region" description="Low complexity" evidence="1">
    <location>
        <begin position="255"/>
        <end position="280"/>
    </location>
</feature>
<evidence type="ECO:0000256" key="1">
    <source>
        <dbReference type="SAM" id="MobiDB-lite"/>
    </source>
</evidence>
<name>A0AAD6IPH7_DREDA</name>
<feature type="compositionally biased region" description="Low complexity" evidence="1">
    <location>
        <begin position="643"/>
        <end position="653"/>
    </location>
</feature>
<dbReference type="Proteomes" id="UP001221413">
    <property type="component" value="Unassembled WGS sequence"/>
</dbReference>
<keyword evidence="2" id="KW-0812">Transmembrane</keyword>
<organism evidence="4 5">
    <name type="scientific">Drechslerella dactyloides</name>
    <name type="common">Nematode-trapping fungus</name>
    <name type="synonym">Arthrobotrys dactyloides</name>
    <dbReference type="NCBI Taxonomy" id="74499"/>
    <lineage>
        <taxon>Eukaryota</taxon>
        <taxon>Fungi</taxon>
        <taxon>Dikarya</taxon>
        <taxon>Ascomycota</taxon>
        <taxon>Pezizomycotina</taxon>
        <taxon>Orbiliomycetes</taxon>
        <taxon>Orbiliales</taxon>
        <taxon>Orbiliaceae</taxon>
        <taxon>Drechslerella</taxon>
    </lineage>
</organism>
<evidence type="ECO:0000256" key="2">
    <source>
        <dbReference type="SAM" id="Phobius"/>
    </source>
</evidence>
<feature type="region of interest" description="Disordered" evidence="1">
    <location>
        <begin position="187"/>
        <end position="212"/>
    </location>
</feature>
<feature type="chain" id="PRO_5042270897" evidence="3">
    <location>
        <begin position="32"/>
        <end position="1002"/>
    </location>
</feature>